<keyword evidence="2" id="KW-0378">Hydrolase</keyword>
<dbReference type="PANTHER" id="PTHR43695:SF1">
    <property type="entry name" value="RHAMNOGALACTURONAN ACETYLESTERASE"/>
    <property type="match status" value="1"/>
</dbReference>
<evidence type="ECO:0000256" key="1">
    <source>
        <dbReference type="ARBA" id="ARBA00008668"/>
    </source>
</evidence>
<keyword evidence="3" id="KW-0732">Signal</keyword>
<dbReference type="GO" id="GO:0030246">
    <property type="term" value="F:carbohydrate binding"/>
    <property type="evidence" value="ECO:0007669"/>
    <property type="project" value="InterPro"/>
</dbReference>
<dbReference type="Gene3D" id="3.40.50.1110">
    <property type="entry name" value="SGNH hydrolase"/>
    <property type="match status" value="1"/>
</dbReference>
<protein>
    <submittedName>
        <fullName evidence="5">Lysophospholipase L1</fullName>
    </submittedName>
</protein>
<sequence>MKKWIFGAFFFCVLVAISISETQSATIYVVGDSTVQSYAEKAYPQTGWGQIIGSFFDASKIAVYNAAIGGRSSKTFIQEGRLNALDGKVKNGDYLFIQFGHNDRYFGSKEREVPFDSLEYWLNQYLEKAKSWGATPVLISPMMMNTYPRNVFSSKYSSRSEYDVRDLMESMAKKNGIPFVDLNYRSYVAYGTELSAAYVSRYLFKYFLAGEYPNYPTGVTNDGTTHFQAAGSLGHAEWIVEELEKSVGAEYLNAASKAAIVKLVSAAKPRYRMTVNANVSGNSGLITHSQELPGGAPLVLHVSPGSFGKKFLHWVDDDCNVLTDDSNFYGQKTLYRNATYTAIFEGGSACVPQSHTVEDSTFYSSSSVEISSSSSLSPSSSASKACSDLRGNVMWKSPIDMVFPEEGNGTTDTNHVGFSGLGFFNIENREGSSAVFKLVSEQSASNAKLMIRYANGSTNARPMKITVDAGTYEVDFPPTASFDSWDSVVVENVWMDALPFDLKMESLTAEGGPNIDMIAFDIVGVYRDGCSTARMEEDDTARLRKNAARQFGSFSPRFRFDALGKIRQPDKAKNVYFTH</sequence>
<dbReference type="AlphaFoldDB" id="A0A1M6UPN9"/>
<dbReference type="RefSeq" id="WP_073304329.1">
    <property type="nucleotide sequence ID" value="NZ_FRAW01000015.1"/>
</dbReference>
<name>A0A1M6UPN9_9BACT</name>
<dbReference type="PROSITE" id="PS51175">
    <property type="entry name" value="CBM6"/>
    <property type="match status" value="1"/>
</dbReference>
<dbReference type="Pfam" id="PF00657">
    <property type="entry name" value="Lipase_GDSL"/>
    <property type="match status" value="1"/>
</dbReference>
<dbReference type="GO" id="GO:0016788">
    <property type="term" value="F:hydrolase activity, acting on ester bonds"/>
    <property type="evidence" value="ECO:0007669"/>
    <property type="project" value="InterPro"/>
</dbReference>
<reference evidence="6" key="1">
    <citation type="submission" date="2016-11" db="EMBL/GenBank/DDBJ databases">
        <authorList>
            <person name="Varghese N."/>
            <person name="Submissions S."/>
        </authorList>
    </citation>
    <scope>NUCLEOTIDE SEQUENCE [LARGE SCALE GENOMIC DNA]</scope>
    <source>
        <strain evidence="6">UWOS</strain>
    </source>
</reference>
<dbReference type="InterPro" id="IPR008979">
    <property type="entry name" value="Galactose-bd-like_sf"/>
</dbReference>
<evidence type="ECO:0000313" key="5">
    <source>
        <dbReference type="EMBL" id="SHK71136.1"/>
    </source>
</evidence>
<evidence type="ECO:0000256" key="3">
    <source>
        <dbReference type="SAM" id="SignalP"/>
    </source>
</evidence>
<dbReference type="PANTHER" id="PTHR43695">
    <property type="entry name" value="PUTATIVE (AFU_ORTHOLOGUE AFUA_2G17250)-RELATED"/>
    <property type="match status" value="1"/>
</dbReference>
<dbReference type="EMBL" id="FRAW01000015">
    <property type="protein sequence ID" value="SHK71136.1"/>
    <property type="molecule type" value="Genomic_DNA"/>
</dbReference>
<dbReference type="Proteomes" id="UP000184275">
    <property type="component" value="Unassembled WGS sequence"/>
</dbReference>
<evidence type="ECO:0000259" key="4">
    <source>
        <dbReference type="PROSITE" id="PS51175"/>
    </source>
</evidence>
<keyword evidence="6" id="KW-1185">Reference proteome</keyword>
<comment type="similarity">
    <text evidence="1">Belongs to the 'GDSL' lipolytic enzyme family.</text>
</comment>
<evidence type="ECO:0000256" key="2">
    <source>
        <dbReference type="ARBA" id="ARBA00022801"/>
    </source>
</evidence>
<feature type="signal peptide" evidence="3">
    <location>
        <begin position="1"/>
        <end position="25"/>
    </location>
</feature>
<proteinExistence type="inferred from homology"/>
<dbReference type="InterPro" id="IPR036514">
    <property type="entry name" value="SGNH_hydro_sf"/>
</dbReference>
<dbReference type="Gene3D" id="2.60.120.260">
    <property type="entry name" value="Galactose-binding domain-like"/>
    <property type="match status" value="1"/>
</dbReference>
<organism evidence="5 6">
    <name type="scientific">Fibrobacter intestinalis</name>
    <dbReference type="NCBI Taxonomy" id="28122"/>
    <lineage>
        <taxon>Bacteria</taxon>
        <taxon>Pseudomonadati</taxon>
        <taxon>Fibrobacterota</taxon>
        <taxon>Fibrobacteria</taxon>
        <taxon>Fibrobacterales</taxon>
        <taxon>Fibrobacteraceae</taxon>
        <taxon>Fibrobacter</taxon>
    </lineage>
</organism>
<dbReference type="InterPro" id="IPR037459">
    <property type="entry name" value="RhgT-like"/>
</dbReference>
<feature type="domain" description="CBM6" evidence="4">
    <location>
        <begin position="397"/>
        <end position="521"/>
    </location>
</feature>
<dbReference type="InterPro" id="IPR001087">
    <property type="entry name" value="GDSL"/>
</dbReference>
<accession>A0A1M6UPN9</accession>
<feature type="chain" id="PRO_5012793844" evidence="3">
    <location>
        <begin position="26"/>
        <end position="579"/>
    </location>
</feature>
<dbReference type="InterPro" id="IPR005084">
    <property type="entry name" value="CBM6"/>
</dbReference>
<dbReference type="SUPFAM" id="SSF52266">
    <property type="entry name" value="SGNH hydrolase"/>
    <property type="match status" value="1"/>
</dbReference>
<evidence type="ECO:0000313" key="6">
    <source>
        <dbReference type="Proteomes" id="UP000184275"/>
    </source>
</evidence>
<dbReference type="SUPFAM" id="SSF49785">
    <property type="entry name" value="Galactose-binding domain-like"/>
    <property type="match status" value="1"/>
</dbReference>
<gene>
    <name evidence="5" type="ORF">SAMN05720469_1155</name>
</gene>